<dbReference type="InterPro" id="IPR039424">
    <property type="entry name" value="SBP_5"/>
</dbReference>
<comment type="similarity">
    <text evidence="1">Belongs to the bacterial solute-binding protein 5 family.</text>
</comment>
<name>A0A4R2TQJ8_9FIRM</name>
<accession>A0A4R2TQJ8</accession>
<dbReference type="CDD" id="cd08499">
    <property type="entry name" value="PBP2_Ylib_like"/>
    <property type="match status" value="1"/>
</dbReference>
<dbReference type="PANTHER" id="PTHR30290:SF9">
    <property type="entry name" value="OLIGOPEPTIDE-BINDING PROTEIN APPA"/>
    <property type="match status" value="1"/>
</dbReference>
<protein>
    <submittedName>
        <fullName evidence="6">Peptide/nickel transport system substrate-binding protein</fullName>
    </submittedName>
</protein>
<dbReference type="InterPro" id="IPR000914">
    <property type="entry name" value="SBP_5_dom"/>
</dbReference>
<evidence type="ECO:0000256" key="1">
    <source>
        <dbReference type="ARBA" id="ARBA00005695"/>
    </source>
</evidence>
<keyword evidence="7" id="KW-1185">Reference proteome</keyword>
<dbReference type="EMBL" id="SLYC01000033">
    <property type="protein sequence ID" value="TCP99758.1"/>
    <property type="molecule type" value="Genomic_DNA"/>
</dbReference>
<organism evidence="6 7">
    <name type="scientific">Serpentinicella alkaliphila</name>
    <dbReference type="NCBI Taxonomy" id="1734049"/>
    <lineage>
        <taxon>Bacteria</taxon>
        <taxon>Bacillati</taxon>
        <taxon>Bacillota</taxon>
        <taxon>Clostridia</taxon>
        <taxon>Peptostreptococcales</taxon>
        <taxon>Natronincolaceae</taxon>
        <taxon>Serpentinicella</taxon>
    </lineage>
</organism>
<reference evidence="6 7" key="1">
    <citation type="submission" date="2019-03" db="EMBL/GenBank/DDBJ databases">
        <title>Genomic Encyclopedia of Type Strains, Phase IV (KMG-IV): sequencing the most valuable type-strain genomes for metagenomic binning, comparative biology and taxonomic classification.</title>
        <authorList>
            <person name="Goeker M."/>
        </authorList>
    </citation>
    <scope>NUCLEOTIDE SEQUENCE [LARGE SCALE GENOMIC DNA]</scope>
    <source>
        <strain evidence="6 7">DSM 100013</strain>
    </source>
</reference>
<dbReference type="AlphaFoldDB" id="A0A4R2TQJ8"/>
<dbReference type="PIRSF" id="PIRSF002741">
    <property type="entry name" value="MppA"/>
    <property type="match status" value="1"/>
</dbReference>
<dbReference type="GO" id="GO:0043190">
    <property type="term" value="C:ATP-binding cassette (ABC) transporter complex"/>
    <property type="evidence" value="ECO:0007669"/>
    <property type="project" value="InterPro"/>
</dbReference>
<evidence type="ECO:0000313" key="6">
    <source>
        <dbReference type="EMBL" id="TCP99758.1"/>
    </source>
</evidence>
<dbReference type="PANTHER" id="PTHR30290">
    <property type="entry name" value="PERIPLASMIC BINDING COMPONENT OF ABC TRANSPORTER"/>
    <property type="match status" value="1"/>
</dbReference>
<evidence type="ECO:0000313" key="7">
    <source>
        <dbReference type="Proteomes" id="UP000295504"/>
    </source>
</evidence>
<feature type="domain" description="Solute-binding protein family 5" evidence="5">
    <location>
        <begin position="83"/>
        <end position="432"/>
    </location>
</feature>
<keyword evidence="3 4" id="KW-0732">Signal</keyword>
<feature type="chain" id="PRO_5039071687" evidence="4">
    <location>
        <begin position="20"/>
        <end position="513"/>
    </location>
</feature>
<gene>
    <name evidence="6" type="ORF">EDD79_10331</name>
</gene>
<comment type="caution">
    <text evidence="6">The sequence shown here is derived from an EMBL/GenBank/DDBJ whole genome shotgun (WGS) entry which is preliminary data.</text>
</comment>
<dbReference type="Gene3D" id="3.40.190.10">
    <property type="entry name" value="Periplasmic binding protein-like II"/>
    <property type="match status" value="1"/>
</dbReference>
<evidence type="ECO:0000259" key="5">
    <source>
        <dbReference type="Pfam" id="PF00496"/>
    </source>
</evidence>
<dbReference type="GO" id="GO:0015833">
    <property type="term" value="P:peptide transport"/>
    <property type="evidence" value="ECO:0007669"/>
    <property type="project" value="TreeGrafter"/>
</dbReference>
<dbReference type="Proteomes" id="UP000295504">
    <property type="component" value="Unassembled WGS sequence"/>
</dbReference>
<dbReference type="PROSITE" id="PS51257">
    <property type="entry name" value="PROKAR_LIPOPROTEIN"/>
    <property type="match status" value="1"/>
</dbReference>
<dbReference type="Pfam" id="PF00496">
    <property type="entry name" value="SBP_bac_5"/>
    <property type="match status" value="1"/>
</dbReference>
<keyword evidence="2" id="KW-0813">Transport</keyword>
<dbReference type="InterPro" id="IPR030678">
    <property type="entry name" value="Peptide/Ni-bd"/>
</dbReference>
<sequence length="513" mass="56789">MKKTIVLVLALCLVVMAFATGCSKPATTEVGKAADKDTLVVATMSDARSLDPHATNDQASSRVMKQLYNTLMEQNEDLSLDLGLAESYEMVSETEYKFVLRQGVKFHNGEELTANDVKFTFERMLAPETKSPGAFLLNAVDRIEVEDDYNFTIHLKFAFGPFITHLGHTATAILNESAVVASGADYGRNPVGTGPFKFIKWNSGDSIELERFEDYYEGPAASKFVTFRFITENTPRAIALETGEVDVIYDAGPDDFPNLENTEGITALKTDGLTTFFMGFNTNKAPFNDVRVRKAITLALDTELATEVAFKGYATVAKGPLAPNVAFAKTDLPGYAQNLEEAKALLAEAGFENGFKTTIWTNDNPIRIKYAEIFQEQLAQVGIEVAIEIMEFAPYLQRTSLGEHDMYLLGWVAVTGDADYGLYSLFHSSQFGDAGNRSFYSNPRVDELLDIGKTSADEADRAAAYDEAQQIVVDEAPLLFLAFRDELNAHRDYVEGFRPHIAGHHKLYKVYNK</sequence>
<evidence type="ECO:0000256" key="2">
    <source>
        <dbReference type="ARBA" id="ARBA00022448"/>
    </source>
</evidence>
<evidence type="ECO:0000256" key="3">
    <source>
        <dbReference type="ARBA" id="ARBA00022729"/>
    </source>
</evidence>
<proteinExistence type="inferred from homology"/>
<dbReference type="Gene3D" id="3.90.76.10">
    <property type="entry name" value="Dipeptide-binding Protein, Domain 1"/>
    <property type="match status" value="1"/>
</dbReference>
<dbReference type="GO" id="GO:1904680">
    <property type="term" value="F:peptide transmembrane transporter activity"/>
    <property type="evidence" value="ECO:0007669"/>
    <property type="project" value="TreeGrafter"/>
</dbReference>
<dbReference type="Gene3D" id="3.10.105.10">
    <property type="entry name" value="Dipeptide-binding Protein, Domain 3"/>
    <property type="match status" value="1"/>
</dbReference>
<dbReference type="RefSeq" id="WP_132849100.1">
    <property type="nucleotide sequence ID" value="NZ_CP058648.1"/>
</dbReference>
<feature type="signal peptide" evidence="4">
    <location>
        <begin position="1"/>
        <end position="19"/>
    </location>
</feature>
<dbReference type="SUPFAM" id="SSF53850">
    <property type="entry name" value="Periplasmic binding protein-like II"/>
    <property type="match status" value="1"/>
</dbReference>
<dbReference type="OrthoDB" id="9772924at2"/>
<evidence type="ECO:0000256" key="4">
    <source>
        <dbReference type="SAM" id="SignalP"/>
    </source>
</evidence>
<dbReference type="GO" id="GO:0042597">
    <property type="term" value="C:periplasmic space"/>
    <property type="evidence" value="ECO:0007669"/>
    <property type="project" value="UniProtKB-ARBA"/>
</dbReference>